<feature type="compositionally biased region" description="Basic residues" evidence="4">
    <location>
        <begin position="294"/>
        <end position="310"/>
    </location>
</feature>
<feature type="compositionally biased region" description="Basic and acidic residues" evidence="4">
    <location>
        <begin position="169"/>
        <end position="206"/>
    </location>
</feature>
<sequence>MTLRVRKHLSNAQTEAEKKNAGTTYLSWSKMAREDEMREFTRSFFGGRPDLSTLTHSIVRQKFLSHTGRHHLDPEEKQALKRLVEEELLKMQVDEAGAREGLDLVKEARRPPTPCKEPERKRFCLNSESEPSVATSSPDLVSPPAKNGMAAIVSPKQYSKTVESSDGEEQQRDLTAKIGLEKEVMKESCKEEKESSARTNKVWKEESSEEEDGEKKSKGRTRKKPGIRDRTQGKGGKRQSGSSEEDGKDKWRKLRPATKRTGKSAKVESGKTANGEASDLETEVSDTEAEGIPKGKRKNCSYRKSSKRSRTWSSSSSVGSPEPKGGRVRVGWKTTIKNKQAPGEISASRKQAMEENENSEEEPAQRTGNKGAKSHQESEKESEEEETLAKKEKTEEEEEDWKPRASSNRGEKSALSSEQKSRAARVLGNMGERKEEKEKADSGDDSGGNEELLVQRKSKDRNQGKGGKRQSGSSEEDGEDRWRKLRPASKSTGKSAKVESGKTANGEASDSEREVSDSEAGVTLKGERKNRTYRKSSKKCRTRSSSSSSSNGSPEPKGRKFFPCQAGHHGEDHPAVMRLKRYIRACGAHRNYKKLLGSCRSRKERLCVLRAELEALGMKGNPSLEKCRALKEQREEAAEVASLDITNIISCSGRPRRRTAWNPSEAATPEELYRRALDSEEERRRPPRPDWSHMRGIISSDGESN</sequence>
<dbReference type="InterPro" id="IPR037647">
    <property type="entry name" value="HIRIP3"/>
</dbReference>
<keyword evidence="6" id="KW-1185">Reference proteome</keyword>
<feature type="compositionally biased region" description="Basic and acidic residues" evidence="4">
    <location>
        <begin position="671"/>
        <end position="693"/>
    </location>
</feature>
<accession>A0A7E6DD26</accession>
<dbReference type="InParanoid" id="A0A7E6DD26"/>
<dbReference type="SMART" id="SM01082">
    <property type="entry name" value="CHZ"/>
    <property type="match status" value="1"/>
</dbReference>
<evidence type="ECO:0000313" key="7">
    <source>
        <dbReference type="RefSeq" id="XP_035877137.1"/>
    </source>
</evidence>
<dbReference type="CTD" id="8479"/>
<evidence type="ECO:0000313" key="6">
    <source>
        <dbReference type="Proteomes" id="UP000504628"/>
    </source>
</evidence>
<feature type="compositionally biased region" description="Low complexity" evidence="4">
    <location>
        <begin position="311"/>
        <end position="320"/>
    </location>
</feature>
<feature type="region of interest" description="Disordered" evidence="4">
    <location>
        <begin position="102"/>
        <end position="571"/>
    </location>
</feature>
<evidence type="ECO:0000256" key="1">
    <source>
        <dbReference type="ARBA" id="ARBA00004123"/>
    </source>
</evidence>
<feature type="region of interest" description="Disordered" evidence="4">
    <location>
        <begin position="1"/>
        <end position="20"/>
    </location>
</feature>
<keyword evidence="3" id="KW-0539">Nucleus</keyword>
<evidence type="ECO:0000256" key="4">
    <source>
        <dbReference type="SAM" id="MobiDB-lite"/>
    </source>
</evidence>
<dbReference type="FunCoup" id="A0A7E6DD26">
    <property type="interactions" value="2230"/>
</dbReference>
<feature type="compositionally biased region" description="Basic residues" evidence="4">
    <location>
        <begin position="531"/>
        <end position="542"/>
    </location>
</feature>
<keyword evidence="2" id="KW-0143">Chaperone</keyword>
<feature type="compositionally biased region" description="Basic residues" evidence="4">
    <location>
        <begin position="250"/>
        <end position="263"/>
    </location>
</feature>
<name>A0A7E6DD26_9CHIR</name>
<evidence type="ECO:0000259" key="5">
    <source>
        <dbReference type="SMART" id="SM01082"/>
    </source>
</evidence>
<feature type="compositionally biased region" description="Basic and acidic residues" evidence="4">
    <location>
        <begin position="431"/>
        <end position="442"/>
    </location>
</feature>
<dbReference type="RefSeq" id="XP_035877137.1">
    <property type="nucleotide sequence ID" value="XM_036021244.1"/>
</dbReference>
<evidence type="ECO:0000256" key="3">
    <source>
        <dbReference type="ARBA" id="ARBA00023242"/>
    </source>
</evidence>
<dbReference type="OrthoDB" id="552755at2759"/>
<proteinExistence type="predicted"/>
<dbReference type="GO" id="GO:0005634">
    <property type="term" value="C:nucleus"/>
    <property type="evidence" value="ECO:0007669"/>
    <property type="project" value="UniProtKB-SubCell"/>
</dbReference>
<feature type="compositionally biased region" description="Acidic residues" evidence="4">
    <location>
        <begin position="278"/>
        <end position="289"/>
    </location>
</feature>
<dbReference type="PANTHER" id="PTHR15410">
    <property type="entry name" value="HIRA-INTERACTING PROTEIN 3"/>
    <property type="match status" value="1"/>
</dbReference>
<feature type="compositionally biased region" description="Basic and acidic residues" evidence="4">
    <location>
        <begin position="102"/>
        <end position="122"/>
    </location>
</feature>
<gene>
    <name evidence="7" type="primary">HIRIP3</name>
</gene>
<dbReference type="PANTHER" id="PTHR15410:SF2">
    <property type="entry name" value="HIRA-INTERACTING PROTEIN 3"/>
    <property type="match status" value="1"/>
</dbReference>
<dbReference type="Pfam" id="PF09649">
    <property type="entry name" value="CHZ"/>
    <property type="match status" value="1"/>
</dbReference>
<protein>
    <submittedName>
        <fullName evidence="7">HIRA-interacting protein 3 isoform X1</fullName>
    </submittedName>
</protein>
<dbReference type="AlphaFoldDB" id="A0A7E6DD26"/>
<feature type="region of interest" description="Disordered" evidence="4">
    <location>
        <begin position="654"/>
        <end position="705"/>
    </location>
</feature>
<dbReference type="Proteomes" id="UP000504628">
    <property type="component" value="Chromosome 3"/>
</dbReference>
<dbReference type="GeneID" id="114510193"/>
<reference evidence="7" key="1">
    <citation type="submission" date="2025-08" db="UniProtKB">
        <authorList>
            <consortium name="RefSeq"/>
        </authorList>
    </citation>
    <scope>IDENTIFICATION</scope>
    <source>
        <tissue evidence="7">Muscle</tissue>
    </source>
</reference>
<feature type="domain" description="Histone chaperone" evidence="5">
    <location>
        <begin position="634"/>
        <end position="670"/>
    </location>
</feature>
<organism evidence="6 7">
    <name type="scientific">Phyllostomus discolor</name>
    <name type="common">pale spear-nosed bat</name>
    <dbReference type="NCBI Taxonomy" id="89673"/>
    <lineage>
        <taxon>Eukaryota</taxon>
        <taxon>Metazoa</taxon>
        <taxon>Chordata</taxon>
        <taxon>Craniata</taxon>
        <taxon>Vertebrata</taxon>
        <taxon>Euteleostomi</taxon>
        <taxon>Mammalia</taxon>
        <taxon>Eutheria</taxon>
        <taxon>Laurasiatheria</taxon>
        <taxon>Chiroptera</taxon>
        <taxon>Yangochiroptera</taxon>
        <taxon>Phyllostomidae</taxon>
        <taxon>Phyllostominae</taxon>
        <taxon>Phyllostomus</taxon>
    </lineage>
</organism>
<evidence type="ECO:0000256" key="2">
    <source>
        <dbReference type="ARBA" id="ARBA00023186"/>
    </source>
</evidence>
<dbReference type="InterPro" id="IPR019098">
    <property type="entry name" value="Histone_chaperone_domain_CHZ"/>
</dbReference>
<feature type="compositionally biased region" description="Polar residues" evidence="4">
    <location>
        <begin position="126"/>
        <end position="139"/>
    </location>
</feature>
<comment type="subcellular location">
    <subcellularLocation>
        <location evidence="1">Nucleus</location>
    </subcellularLocation>
</comment>